<dbReference type="PANTHER" id="PTHR30383">
    <property type="entry name" value="THIOESTERASE 1/PROTEASE 1/LYSOPHOSPHOLIPASE L1"/>
    <property type="match status" value="1"/>
</dbReference>
<dbReference type="Gene3D" id="3.40.50.1110">
    <property type="entry name" value="SGNH hydrolase"/>
    <property type="match status" value="1"/>
</dbReference>
<evidence type="ECO:0000313" key="3">
    <source>
        <dbReference type="EMBL" id="PZQ56519.1"/>
    </source>
</evidence>
<gene>
    <name evidence="3" type="ORF">DI555_03945</name>
</gene>
<organism evidence="3 4">
    <name type="scientific">Novosphingobium pentaromativorans</name>
    <dbReference type="NCBI Taxonomy" id="205844"/>
    <lineage>
        <taxon>Bacteria</taxon>
        <taxon>Pseudomonadati</taxon>
        <taxon>Pseudomonadota</taxon>
        <taxon>Alphaproteobacteria</taxon>
        <taxon>Sphingomonadales</taxon>
        <taxon>Sphingomonadaceae</taxon>
        <taxon>Novosphingobium</taxon>
    </lineage>
</organism>
<reference evidence="3 4" key="1">
    <citation type="submission" date="2017-08" db="EMBL/GenBank/DDBJ databases">
        <title>Infants hospitalized years apart are colonized by the same room-sourced microbial strains.</title>
        <authorList>
            <person name="Brooks B."/>
            <person name="Olm M.R."/>
            <person name="Firek B.A."/>
            <person name="Baker R."/>
            <person name="Thomas B.C."/>
            <person name="Morowitz M.J."/>
            <person name="Banfield J.F."/>
        </authorList>
    </citation>
    <scope>NUCLEOTIDE SEQUENCE [LARGE SCALE GENOMIC DNA]</scope>
    <source>
        <strain evidence="3">S2_005_002_R2_33</strain>
    </source>
</reference>
<sequence length="269" mass="29400">MRRLIPLLLPAAAALLIGAQEPQHYQSSPERRTVVDTRDWGPWAGPFREKLVPSMMQDFGERYLYASANAALPPPARNEQRVVFIGDSITDLWDLARYFPGKPYVNRGIGSQVTAQMLVRFQQDVVALKPRAVVILGGVNDVSGFLQIEDEDGIVANIESMADIAERHGIRVVLCSILPVTNTPTAGHVIEERKPETLRRINRRLETLAQARGFAFANYAPALADGQGLLEQSLTSDGVHPLAAGYTRMAPIVQAAIASALKKNTAPAK</sequence>
<dbReference type="EMBL" id="QFPX01000003">
    <property type="protein sequence ID" value="PZQ56519.1"/>
    <property type="molecule type" value="Genomic_DNA"/>
</dbReference>
<dbReference type="InterPro" id="IPR013830">
    <property type="entry name" value="SGNH_hydro"/>
</dbReference>
<feature type="signal peptide" evidence="1">
    <location>
        <begin position="1"/>
        <end position="19"/>
    </location>
</feature>
<evidence type="ECO:0000313" key="4">
    <source>
        <dbReference type="Proteomes" id="UP000249082"/>
    </source>
</evidence>
<comment type="caution">
    <text evidence="3">The sequence shown here is derived from an EMBL/GenBank/DDBJ whole genome shotgun (WGS) entry which is preliminary data.</text>
</comment>
<feature type="domain" description="SGNH hydrolase-type esterase" evidence="2">
    <location>
        <begin position="84"/>
        <end position="247"/>
    </location>
</feature>
<evidence type="ECO:0000256" key="1">
    <source>
        <dbReference type="SAM" id="SignalP"/>
    </source>
</evidence>
<dbReference type="InterPro" id="IPR051532">
    <property type="entry name" value="Ester_Hydrolysis_Enzymes"/>
</dbReference>
<dbReference type="GO" id="GO:0004622">
    <property type="term" value="F:phosphatidylcholine lysophospholipase activity"/>
    <property type="evidence" value="ECO:0007669"/>
    <property type="project" value="TreeGrafter"/>
</dbReference>
<dbReference type="SUPFAM" id="SSF52266">
    <property type="entry name" value="SGNH hydrolase"/>
    <property type="match status" value="1"/>
</dbReference>
<dbReference type="InterPro" id="IPR036514">
    <property type="entry name" value="SGNH_hydro_sf"/>
</dbReference>
<dbReference type="Pfam" id="PF13472">
    <property type="entry name" value="Lipase_GDSL_2"/>
    <property type="match status" value="1"/>
</dbReference>
<evidence type="ECO:0000259" key="2">
    <source>
        <dbReference type="Pfam" id="PF13472"/>
    </source>
</evidence>
<protein>
    <submittedName>
        <fullName evidence="3">GDSL family lipase</fullName>
    </submittedName>
</protein>
<proteinExistence type="predicted"/>
<keyword evidence="1" id="KW-0732">Signal</keyword>
<name>A0A2W5NX74_9SPHN</name>
<feature type="chain" id="PRO_5016153641" evidence="1">
    <location>
        <begin position="20"/>
        <end position="269"/>
    </location>
</feature>
<dbReference type="Proteomes" id="UP000249082">
    <property type="component" value="Unassembled WGS sequence"/>
</dbReference>
<dbReference type="AlphaFoldDB" id="A0A2W5NX74"/>
<dbReference type="PANTHER" id="PTHR30383:SF5">
    <property type="entry name" value="SGNH HYDROLASE-TYPE ESTERASE DOMAIN-CONTAINING PROTEIN"/>
    <property type="match status" value="1"/>
</dbReference>
<accession>A0A2W5NX74</accession>